<sequence>MTGSLFGYSNLLGPSKKERRAEFNYRVDDGKYIFEQLVKDTYGSVSAEYSPTERKRWCRSKWKVGIACVHFPTVVSIDRLAHWGVYIRRDDQKELEVGETRLRTPLVTYSDMLIWQIDFPQDIYRVYGSNWTSESVEALQLEAVWKGKGGPEFKQDVQPDEIVFVRRPATSSHHERDHSTEDLYQEQDMYFSWPEFVLAAQFVLQEYVVRPWRLQTAKLLPNDRAKTVRELNTVAAYHLLDNNCQDFSRLLMGLMLKNRWGDPGRLAKPFVLDDLSDEWMSIHNSWSREALRAQKQSQRGFLYGVPLILDRLEDPDKDDLIKMEPEDARRFWERLPSRPGGAPEELLHKLDNCRLAIQLAEAYTCQRTMSTRDYMRKLDSMEANAMVEYVKLEFPEALESHGATVRAWFVSFHHISSTDKAAWDLLTFISWIQPANIPRSLLPEPESGSLDNTIDKLVRYRLVKIGGANHLEMHPLLHYLTQMGIQQAERGKETILKGVRHVATHFAGRKPMNRDDWEQYGSHLHKLYSNTNGLMNQEDEATFDVAFLIGRGLLISGQADFAVSYLKEAFDWRALRLSENSPKRLESQLELAKAYAGNRRSHLVISMLQAVKPLQKFLTKNRPSLGQRLMGKKPNTMTPEVDDALLLILNLALELAKAFIAVNKHKEAAKVFAELEKAEPAGLIEGHPGWTAHRIELVRTLAVTGHLKEEIKLREKILDAENHPERLPSQRTLAIALAEAYQESHQYQEAIDLLEKLRPFTTDPKEELELLGTLTMVWQYVDMDKARELRPRLVDLQREINK</sequence>
<evidence type="ECO:0000313" key="1">
    <source>
        <dbReference type="EMBL" id="KAJ4316003.1"/>
    </source>
</evidence>
<accession>A0A9W8W8V2</accession>
<keyword evidence="2" id="KW-1185">Reference proteome</keyword>
<dbReference type="AlphaFoldDB" id="A0A9W8W8V2"/>
<dbReference type="Gene3D" id="1.25.40.10">
    <property type="entry name" value="Tetratricopeptide repeat domain"/>
    <property type="match status" value="1"/>
</dbReference>
<name>A0A9W8W8V2_9HYPO</name>
<dbReference type="OrthoDB" id="4757868at2759"/>
<organism evidence="1 2">
    <name type="scientific">Fusarium piperis</name>
    <dbReference type="NCBI Taxonomy" id="1435070"/>
    <lineage>
        <taxon>Eukaryota</taxon>
        <taxon>Fungi</taxon>
        <taxon>Dikarya</taxon>
        <taxon>Ascomycota</taxon>
        <taxon>Pezizomycotina</taxon>
        <taxon>Sordariomycetes</taxon>
        <taxon>Hypocreomycetidae</taxon>
        <taxon>Hypocreales</taxon>
        <taxon>Nectriaceae</taxon>
        <taxon>Fusarium</taxon>
        <taxon>Fusarium solani species complex</taxon>
    </lineage>
</organism>
<dbReference type="Proteomes" id="UP001140502">
    <property type="component" value="Unassembled WGS sequence"/>
</dbReference>
<dbReference type="SUPFAM" id="SSF48452">
    <property type="entry name" value="TPR-like"/>
    <property type="match status" value="1"/>
</dbReference>
<protein>
    <submittedName>
        <fullName evidence="1">Uncharacterized protein</fullName>
    </submittedName>
</protein>
<reference evidence="1" key="1">
    <citation type="submission" date="2022-10" db="EMBL/GenBank/DDBJ databases">
        <title>Tapping the CABI collections for fungal endophytes: first genome assemblies for Collariella, Neodidymelliopsis, Ascochyta clinopodiicola, Didymella pomorum, Didymosphaeria variabile, Neocosmospora piperis and Neocucurbitaria cava.</title>
        <authorList>
            <person name="Hill R."/>
        </authorList>
    </citation>
    <scope>NUCLEOTIDE SEQUENCE</scope>
    <source>
        <strain evidence="1">IMI 366586</strain>
    </source>
</reference>
<dbReference type="EMBL" id="JAPEUR010000190">
    <property type="protein sequence ID" value="KAJ4316003.1"/>
    <property type="molecule type" value="Genomic_DNA"/>
</dbReference>
<gene>
    <name evidence="1" type="ORF">N0V84_008067</name>
</gene>
<evidence type="ECO:0000313" key="2">
    <source>
        <dbReference type="Proteomes" id="UP001140502"/>
    </source>
</evidence>
<comment type="caution">
    <text evidence="1">The sequence shown here is derived from an EMBL/GenBank/DDBJ whole genome shotgun (WGS) entry which is preliminary data.</text>
</comment>
<dbReference type="InterPro" id="IPR011990">
    <property type="entry name" value="TPR-like_helical_dom_sf"/>
</dbReference>
<proteinExistence type="predicted"/>